<accession>A0A6A6PJV6</accession>
<feature type="transmembrane region" description="Helical" evidence="4">
    <location>
        <begin position="126"/>
        <end position="148"/>
    </location>
</feature>
<keyword evidence="2" id="KW-1003">Cell membrane</keyword>
<proteinExistence type="predicted"/>
<feature type="transmembrane region" description="Helical" evidence="4">
    <location>
        <begin position="93"/>
        <end position="114"/>
    </location>
</feature>
<feature type="compositionally biased region" description="Basic and acidic residues" evidence="3">
    <location>
        <begin position="841"/>
        <end position="858"/>
    </location>
</feature>
<feature type="compositionally biased region" description="Low complexity" evidence="3">
    <location>
        <begin position="812"/>
        <end position="825"/>
    </location>
</feature>
<dbReference type="InterPro" id="IPR011701">
    <property type="entry name" value="MFS"/>
</dbReference>
<dbReference type="Gene3D" id="1.20.1250.20">
    <property type="entry name" value="MFS general substrate transporter like domains"/>
    <property type="match status" value="2"/>
</dbReference>
<evidence type="ECO:0000256" key="2">
    <source>
        <dbReference type="ARBA" id="ARBA00022475"/>
    </source>
</evidence>
<feature type="transmembrane region" description="Helical" evidence="4">
    <location>
        <begin position="618"/>
        <end position="636"/>
    </location>
</feature>
<evidence type="ECO:0000256" key="4">
    <source>
        <dbReference type="SAM" id="Phobius"/>
    </source>
</evidence>
<keyword evidence="4" id="KW-0472">Membrane</keyword>
<dbReference type="Pfam" id="PF07690">
    <property type="entry name" value="MFS_1"/>
    <property type="match status" value="1"/>
</dbReference>
<feature type="transmembrane region" description="Helical" evidence="4">
    <location>
        <begin position="773"/>
        <end position="796"/>
    </location>
</feature>
<protein>
    <submittedName>
        <fullName evidence="6">Major facilitator superfamily domain-containing protein</fullName>
    </submittedName>
</protein>
<gene>
    <name evidence="6" type="ORF">BDY17DRAFT_303556</name>
</gene>
<feature type="transmembrane region" description="Helical" evidence="4">
    <location>
        <begin position="207"/>
        <end position="229"/>
    </location>
</feature>
<dbReference type="Pfam" id="PF20684">
    <property type="entry name" value="Fung_rhodopsin"/>
    <property type="match status" value="1"/>
</dbReference>
<organism evidence="6 7">
    <name type="scientific">Neohortaea acidophila</name>
    <dbReference type="NCBI Taxonomy" id="245834"/>
    <lineage>
        <taxon>Eukaryota</taxon>
        <taxon>Fungi</taxon>
        <taxon>Dikarya</taxon>
        <taxon>Ascomycota</taxon>
        <taxon>Pezizomycotina</taxon>
        <taxon>Dothideomycetes</taxon>
        <taxon>Dothideomycetidae</taxon>
        <taxon>Mycosphaerellales</taxon>
        <taxon>Teratosphaeriaceae</taxon>
        <taxon>Neohortaea</taxon>
    </lineage>
</organism>
<feature type="domain" description="Rhodopsin" evidence="5">
    <location>
        <begin position="32"/>
        <end position="290"/>
    </location>
</feature>
<feature type="transmembrane region" description="Helical" evidence="4">
    <location>
        <begin position="656"/>
        <end position="674"/>
    </location>
</feature>
<comment type="subcellular location">
    <subcellularLocation>
        <location evidence="1">Cell inner membrane</location>
        <topology evidence="1">Multi-pass membrane protein</topology>
    </subcellularLocation>
</comment>
<feature type="transmembrane region" description="Helical" evidence="4">
    <location>
        <begin position="441"/>
        <end position="462"/>
    </location>
</feature>
<dbReference type="OrthoDB" id="546893at2759"/>
<feature type="transmembrane region" description="Helical" evidence="4">
    <location>
        <begin position="494"/>
        <end position="520"/>
    </location>
</feature>
<dbReference type="EMBL" id="MU001640">
    <property type="protein sequence ID" value="KAF2480282.1"/>
    <property type="molecule type" value="Genomic_DNA"/>
</dbReference>
<dbReference type="InterPro" id="IPR050375">
    <property type="entry name" value="MFS_TsgA-like"/>
</dbReference>
<name>A0A6A6PJV6_9PEZI</name>
<sequence>MSDNHDHFQGRSPAVLSVTLLFATLSTIFVALRLISRAAIVKKVAIDDYFIVLAWLIAAGITSAICYGCAWGLGRHETSIPPDWQENLRKADYAFSIMYQPALMAFKTSILAFYLSLPTMNRQFKWACITTLFAVNAGGLALCLVTVFQCSPVGAAFQVPEPANSHCTDVITIYLSSVPLNMITDLALLFLPMPLLTELRLPRKQKIILIITFSFGAFVTIVDVIRIVYLQSAAQTRLREIFDGTHNTSSSTEHTDFSWYAALSYMWSAIEVNVGIMVACVPALKPLVSRFLPHMLRDRGDARGSFEAPGKAPSPLHLSAPEAENEAREDSGVSDGADDGPMGMLDFLTTPEMTELPMATQTMTRQANSSRDTRRPSVNFFDFVDMGNKKSLVELSVRESVFPIAMVTVLFFIWGFEYGLLDVLNQQFQRVAHMTPTQSTGIHSAYWVGYFFGPILVGRLVLKHWGFKACYPVGLAIYGCGTLIFWPAAVLTSFPAFIITNFIVAFGLSILEVSANPFIILCGPTEYSEIRLNFSQGVQAIGSVVAPLIAEKAFFRQSLHAPSLVDTQWAYLGISLFTISLAVAYYYIPLPEVSDVELANAAERLDGANHAKIRGYSVIWLTLAVGVFAQFCYVGAQEVNGTTFDAYLTLIAPTRNTANYMAIAHTAFAVSRFMAAGLGFWVKPRVLILTCFLACIVFEALAMNFSGDTGTAMIMLVFFFEGPLFSLIFAQALRGMGRYTKIASVCITAAASGGAVFSPISNHLTNTRGSGGGGAMFALVVGTAVFAAGTLFPLWLNGSPQARKQCDPVMNSSSASAPTAAGPASEKASGLFASLHVGRQRGGEGRRSVESKEESGNE</sequence>
<evidence type="ECO:0000313" key="7">
    <source>
        <dbReference type="Proteomes" id="UP000799767"/>
    </source>
</evidence>
<dbReference type="SUPFAM" id="SSF103473">
    <property type="entry name" value="MFS general substrate transporter"/>
    <property type="match status" value="1"/>
</dbReference>
<feature type="transmembrane region" description="Helical" evidence="4">
    <location>
        <begin position="48"/>
        <end position="73"/>
    </location>
</feature>
<dbReference type="Proteomes" id="UP000799767">
    <property type="component" value="Unassembled WGS sequence"/>
</dbReference>
<feature type="region of interest" description="Disordered" evidence="3">
    <location>
        <begin position="806"/>
        <end position="858"/>
    </location>
</feature>
<feature type="transmembrane region" description="Helical" evidence="4">
    <location>
        <begin position="742"/>
        <end position="761"/>
    </location>
</feature>
<keyword evidence="4" id="KW-0812">Transmembrane</keyword>
<feature type="transmembrane region" description="Helical" evidence="4">
    <location>
        <begin position="400"/>
        <end position="421"/>
    </location>
</feature>
<dbReference type="GO" id="GO:0005886">
    <property type="term" value="C:plasma membrane"/>
    <property type="evidence" value="ECO:0007669"/>
    <property type="project" value="UniProtKB-SubCell"/>
</dbReference>
<evidence type="ECO:0000313" key="6">
    <source>
        <dbReference type="EMBL" id="KAF2480282.1"/>
    </source>
</evidence>
<keyword evidence="7" id="KW-1185">Reference proteome</keyword>
<dbReference type="InterPro" id="IPR049326">
    <property type="entry name" value="Rhodopsin_dom_fungi"/>
</dbReference>
<dbReference type="PANTHER" id="PTHR43702">
    <property type="entry name" value="L-FUCOSE-PROTON SYMPORTER"/>
    <property type="match status" value="1"/>
</dbReference>
<feature type="transmembrane region" description="Helical" evidence="4">
    <location>
        <begin position="711"/>
        <end position="730"/>
    </location>
</feature>
<dbReference type="PANTHER" id="PTHR43702:SF13">
    <property type="entry name" value="MONOSACCHARIDE TRANSPORTER, PUTATIVE (AFU_ORTHOLOGUE AFUA_4G06630)-RELATED"/>
    <property type="match status" value="1"/>
</dbReference>
<evidence type="ECO:0000256" key="3">
    <source>
        <dbReference type="SAM" id="MobiDB-lite"/>
    </source>
</evidence>
<dbReference type="GeneID" id="54475596"/>
<dbReference type="RefSeq" id="XP_033586852.1">
    <property type="nucleotide sequence ID" value="XM_033734594.1"/>
</dbReference>
<reference evidence="6" key="1">
    <citation type="journal article" date="2020" name="Stud. Mycol.">
        <title>101 Dothideomycetes genomes: a test case for predicting lifestyles and emergence of pathogens.</title>
        <authorList>
            <person name="Haridas S."/>
            <person name="Albert R."/>
            <person name="Binder M."/>
            <person name="Bloem J."/>
            <person name="Labutti K."/>
            <person name="Salamov A."/>
            <person name="Andreopoulos B."/>
            <person name="Baker S."/>
            <person name="Barry K."/>
            <person name="Bills G."/>
            <person name="Bluhm B."/>
            <person name="Cannon C."/>
            <person name="Castanera R."/>
            <person name="Culley D."/>
            <person name="Daum C."/>
            <person name="Ezra D."/>
            <person name="Gonzalez J."/>
            <person name="Henrissat B."/>
            <person name="Kuo A."/>
            <person name="Liang C."/>
            <person name="Lipzen A."/>
            <person name="Lutzoni F."/>
            <person name="Magnuson J."/>
            <person name="Mondo S."/>
            <person name="Nolan M."/>
            <person name="Ohm R."/>
            <person name="Pangilinan J."/>
            <person name="Park H.-J."/>
            <person name="Ramirez L."/>
            <person name="Alfaro M."/>
            <person name="Sun H."/>
            <person name="Tritt A."/>
            <person name="Yoshinaga Y."/>
            <person name="Zwiers L.-H."/>
            <person name="Turgeon B."/>
            <person name="Goodwin S."/>
            <person name="Spatafora J."/>
            <person name="Crous P."/>
            <person name="Grigoriev I."/>
        </authorList>
    </citation>
    <scope>NUCLEOTIDE SEQUENCE</scope>
    <source>
        <strain evidence="6">CBS 113389</strain>
    </source>
</reference>
<feature type="region of interest" description="Disordered" evidence="3">
    <location>
        <begin position="302"/>
        <end position="341"/>
    </location>
</feature>
<feature type="transmembrane region" description="Helical" evidence="4">
    <location>
        <begin position="686"/>
        <end position="705"/>
    </location>
</feature>
<evidence type="ECO:0000256" key="1">
    <source>
        <dbReference type="ARBA" id="ARBA00004429"/>
    </source>
</evidence>
<feature type="transmembrane region" description="Helical" evidence="4">
    <location>
        <begin position="14"/>
        <end position="36"/>
    </location>
</feature>
<dbReference type="AlphaFoldDB" id="A0A6A6PJV6"/>
<dbReference type="InterPro" id="IPR036259">
    <property type="entry name" value="MFS_trans_sf"/>
</dbReference>
<dbReference type="GO" id="GO:0022857">
    <property type="term" value="F:transmembrane transporter activity"/>
    <property type="evidence" value="ECO:0007669"/>
    <property type="project" value="InterPro"/>
</dbReference>
<feature type="transmembrane region" description="Helical" evidence="4">
    <location>
        <begin position="569"/>
        <end position="588"/>
    </location>
</feature>
<evidence type="ECO:0000259" key="5">
    <source>
        <dbReference type="Pfam" id="PF20684"/>
    </source>
</evidence>
<keyword evidence="4" id="KW-1133">Transmembrane helix</keyword>